<dbReference type="Proteomes" id="UP001630127">
    <property type="component" value="Unassembled WGS sequence"/>
</dbReference>
<dbReference type="PANTHER" id="PTHR31042">
    <property type="entry name" value="CORE-2/I-BRANCHING BETA-1,6-N-ACETYLGLUCOSAMINYLTRANSFERASE FAMILY PROTEIN-RELATED"/>
    <property type="match status" value="1"/>
</dbReference>
<keyword evidence="2" id="KW-0328">Glycosyltransferase</keyword>
<keyword evidence="5" id="KW-0325">Glycoprotein</keyword>
<name>A0ABD2YX01_9GENT</name>
<evidence type="ECO:0000313" key="7">
    <source>
        <dbReference type="EMBL" id="KAL3510742.1"/>
    </source>
</evidence>
<dbReference type="Pfam" id="PF02485">
    <property type="entry name" value="Branch"/>
    <property type="match status" value="1"/>
</dbReference>
<organism evidence="7 8">
    <name type="scientific">Cinchona calisaya</name>
    <dbReference type="NCBI Taxonomy" id="153742"/>
    <lineage>
        <taxon>Eukaryota</taxon>
        <taxon>Viridiplantae</taxon>
        <taxon>Streptophyta</taxon>
        <taxon>Embryophyta</taxon>
        <taxon>Tracheophyta</taxon>
        <taxon>Spermatophyta</taxon>
        <taxon>Magnoliopsida</taxon>
        <taxon>eudicotyledons</taxon>
        <taxon>Gunneridae</taxon>
        <taxon>Pentapetalae</taxon>
        <taxon>asterids</taxon>
        <taxon>lamiids</taxon>
        <taxon>Gentianales</taxon>
        <taxon>Rubiaceae</taxon>
        <taxon>Cinchonoideae</taxon>
        <taxon>Cinchoneae</taxon>
        <taxon>Cinchona</taxon>
    </lineage>
</organism>
<comment type="subcellular location">
    <subcellularLocation>
        <location evidence="1">Membrane</location>
        <topology evidence="1">Single-pass type II membrane protein</topology>
    </subcellularLocation>
</comment>
<comment type="caution">
    <text evidence="7">The sequence shown here is derived from an EMBL/GenBank/DDBJ whole genome shotgun (WGS) entry which is preliminary data.</text>
</comment>
<reference evidence="7 8" key="1">
    <citation type="submission" date="2024-11" db="EMBL/GenBank/DDBJ databases">
        <title>A near-complete genome assembly of Cinchona calisaya.</title>
        <authorList>
            <person name="Lian D.C."/>
            <person name="Zhao X.W."/>
            <person name="Wei L."/>
        </authorList>
    </citation>
    <scope>NUCLEOTIDE SEQUENCE [LARGE SCALE GENOMIC DNA]</scope>
    <source>
        <tissue evidence="7">Nenye</tissue>
    </source>
</reference>
<evidence type="ECO:0008006" key="9">
    <source>
        <dbReference type="Google" id="ProtNLM"/>
    </source>
</evidence>
<dbReference type="InterPro" id="IPR003406">
    <property type="entry name" value="Glyco_trans_14"/>
</dbReference>
<evidence type="ECO:0000256" key="3">
    <source>
        <dbReference type="ARBA" id="ARBA00022679"/>
    </source>
</evidence>
<proteinExistence type="predicted"/>
<dbReference type="GO" id="GO:0016020">
    <property type="term" value="C:membrane"/>
    <property type="evidence" value="ECO:0007669"/>
    <property type="project" value="UniProtKB-SubCell"/>
</dbReference>
<protein>
    <recommendedName>
        <fullName evidence="9">Core-2/I-branching beta-1,6-N-acetylglucosaminyltransferase family protein</fullName>
    </recommendedName>
</protein>
<evidence type="ECO:0000256" key="5">
    <source>
        <dbReference type="ARBA" id="ARBA00023180"/>
    </source>
</evidence>
<feature type="transmembrane region" description="Helical" evidence="6">
    <location>
        <begin position="25"/>
        <end position="47"/>
    </location>
</feature>
<keyword evidence="3" id="KW-0808">Transferase</keyword>
<keyword evidence="6" id="KW-0812">Transmembrane</keyword>
<evidence type="ECO:0000256" key="4">
    <source>
        <dbReference type="ARBA" id="ARBA00023136"/>
    </source>
</evidence>
<dbReference type="EMBL" id="JBJUIK010000012">
    <property type="protein sequence ID" value="KAL3510742.1"/>
    <property type="molecule type" value="Genomic_DNA"/>
</dbReference>
<keyword evidence="4 6" id="KW-0472">Membrane</keyword>
<dbReference type="InterPro" id="IPR044174">
    <property type="entry name" value="BC10-like"/>
</dbReference>
<dbReference type="PANTHER" id="PTHR31042:SF111">
    <property type="entry name" value="CORE-2_I-BRANCHING BETA-1,6-N-ACETYLGLUCOSAMINYLTRANSFERASE FAMILY PROTEIN"/>
    <property type="match status" value="1"/>
</dbReference>
<sequence>MMMNNQKQSHLGFPSVKFFSVPLQYVNLFAFFLFFAIGLTAGVLLSLQFKNVTFNLLVNNDSLISFSSSSNRPQLTTTLQPLPPKHKGLEEFLELPEVKHEMNDEQLLWRASMSPKIQEFPFKLVPKVAFMFLARGPVALAALWEKFFKGNEGLYTIYVHSNPSYNGSDPEDSVFHGRRIPSQEVEWGKVNMIEAERRLLANALLDISNQRFVLLSEACIPLFNFFTIYNYLINSTQNFVESYDLESPVARGRYNKEMQPLITIQDWRKGSQWFEMDRDLALEAISDKTYFPVFQEYCTGACYSDEHYLPTFVNMKFGENNSRRTLTYVDWSKGGPHPMSFFRDLVTVELLEMMRNGSNCEYNGKNTTICYLFARKFPPQALDRLLEFAPKLMQFNQWS</sequence>
<evidence type="ECO:0000256" key="6">
    <source>
        <dbReference type="SAM" id="Phobius"/>
    </source>
</evidence>
<dbReference type="AlphaFoldDB" id="A0ABD2YX01"/>
<keyword evidence="8" id="KW-1185">Reference proteome</keyword>
<gene>
    <name evidence="7" type="ORF">ACH5RR_030143</name>
</gene>
<dbReference type="GO" id="GO:0016757">
    <property type="term" value="F:glycosyltransferase activity"/>
    <property type="evidence" value="ECO:0007669"/>
    <property type="project" value="UniProtKB-KW"/>
</dbReference>
<accession>A0ABD2YX01</accession>
<evidence type="ECO:0000256" key="2">
    <source>
        <dbReference type="ARBA" id="ARBA00022676"/>
    </source>
</evidence>
<keyword evidence="6" id="KW-1133">Transmembrane helix</keyword>
<evidence type="ECO:0000256" key="1">
    <source>
        <dbReference type="ARBA" id="ARBA00004606"/>
    </source>
</evidence>
<evidence type="ECO:0000313" key="8">
    <source>
        <dbReference type="Proteomes" id="UP001630127"/>
    </source>
</evidence>